<proteinExistence type="predicted"/>
<dbReference type="AlphaFoldDB" id="A2WLC8"/>
<evidence type="ECO:0000313" key="3">
    <source>
        <dbReference type="Proteomes" id="UP000007015"/>
    </source>
</evidence>
<protein>
    <submittedName>
        <fullName evidence="2">Uncharacterized protein</fullName>
    </submittedName>
</protein>
<keyword evidence="3" id="KW-1185">Reference proteome</keyword>
<feature type="region of interest" description="Disordered" evidence="1">
    <location>
        <begin position="1"/>
        <end position="20"/>
    </location>
</feature>
<dbReference type="Gramene" id="BGIOSGA002261-TA">
    <property type="protein sequence ID" value="BGIOSGA002261-PA"/>
    <property type="gene ID" value="BGIOSGA002261"/>
</dbReference>
<dbReference type="HOGENOM" id="CLU_2201341_0_0_1"/>
<feature type="region of interest" description="Disordered" evidence="1">
    <location>
        <begin position="46"/>
        <end position="87"/>
    </location>
</feature>
<dbReference type="Proteomes" id="UP000007015">
    <property type="component" value="Chromosome 1"/>
</dbReference>
<dbReference type="EMBL" id="CM000126">
    <property type="protein sequence ID" value="EAY72774.1"/>
    <property type="molecule type" value="Genomic_DNA"/>
</dbReference>
<reference evidence="2 3" key="1">
    <citation type="journal article" date="2005" name="PLoS Biol.">
        <title>The genomes of Oryza sativa: a history of duplications.</title>
        <authorList>
            <person name="Yu J."/>
            <person name="Wang J."/>
            <person name="Lin W."/>
            <person name="Li S."/>
            <person name="Li H."/>
            <person name="Zhou J."/>
            <person name="Ni P."/>
            <person name="Dong W."/>
            <person name="Hu S."/>
            <person name="Zeng C."/>
            <person name="Zhang J."/>
            <person name="Zhang Y."/>
            <person name="Li R."/>
            <person name="Xu Z."/>
            <person name="Li S."/>
            <person name="Li X."/>
            <person name="Zheng H."/>
            <person name="Cong L."/>
            <person name="Lin L."/>
            <person name="Yin J."/>
            <person name="Geng J."/>
            <person name="Li G."/>
            <person name="Shi J."/>
            <person name="Liu J."/>
            <person name="Lv H."/>
            <person name="Li J."/>
            <person name="Wang J."/>
            <person name="Deng Y."/>
            <person name="Ran L."/>
            <person name="Shi X."/>
            <person name="Wang X."/>
            <person name="Wu Q."/>
            <person name="Li C."/>
            <person name="Ren X."/>
            <person name="Wang J."/>
            <person name="Wang X."/>
            <person name="Li D."/>
            <person name="Liu D."/>
            <person name="Zhang X."/>
            <person name="Ji Z."/>
            <person name="Zhao W."/>
            <person name="Sun Y."/>
            <person name="Zhang Z."/>
            <person name="Bao J."/>
            <person name="Han Y."/>
            <person name="Dong L."/>
            <person name="Ji J."/>
            <person name="Chen P."/>
            <person name="Wu S."/>
            <person name="Liu J."/>
            <person name="Xiao Y."/>
            <person name="Bu D."/>
            <person name="Tan J."/>
            <person name="Yang L."/>
            <person name="Ye C."/>
            <person name="Zhang J."/>
            <person name="Xu J."/>
            <person name="Zhou Y."/>
            <person name="Yu Y."/>
            <person name="Zhang B."/>
            <person name="Zhuang S."/>
            <person name="Wei H."/>
            <person name="Liu B."/>
            <person name="Lei M."/>
            <person name="Yu H."/>
            <person name="Li Y."/>
            <person name="Xu H."/>
            <person name="Wei S."/>
            <person name="He X."/>
            <person name="Fang L."/>
            <person name="Zhang Z."/>
            <person name="Zhang Y."/>
            <person name="Huang X."/>
            <person name="Su Z."/>
            <person name="Tong W."/>
            <person name="Li J."/>
            <person name="Tong Z."/>
            <person name="Li S."/>
            <person name="Ye J."/>
            <person name="Wang L."/>
            <person name="Fang L."/>
            <person name="Lei T."/>
            <person name="Chen C."/>
            <person name="Chen H."/>
            <person name="Xu Z."/>
            <person name="Li H."/>
            <person name="Huang H."/>
            <person name="Zhang F."/>
            <person name="Xu H."/>
            <person name="Li N."/>
            <person name="Zhao C."/>
            <person name="Li S."/>
            <person name="Dong L."/>
            <person name="Huang Y."/>
            <person name="Li L."/>
            <person name="Xi Y."/>
            <person name="Qi Q."/>
            <person name="Li W."/>
            <person name="Zhang B."/>
            <person name="Hu W."/>
            <person name="Zhang Y."/>
            <person name="Tian X."/>
            <person name="Jiao Y."/>
            <person name="Liang X."/>
            <person name="Jin J."/>
            <person name="Gao L."/>
            <person name="Zheng W."/>
            <person name="Hao B."/>
            <person name="Liu S."/>
            <person name="Wang W."/>
            <person name="Yuan L."/>
            <person name="Cao M."/>
            <person name="McDermott J."/>
            <person name="Samudrala R."/>
            <person name="Wang J."/>
            <person name="Wong G.K."/>
            <person name="Yang H."/>
        </authorList>
    </citation>
    <scope>NUCLEOTIDE SEQUENCE [LARGE SCALE GENOMIC DNA]</scope>
    <source>
        <strain evidence="3">cv. 93-11</strain>
    </source>
</reference>
<gene>
    <name evidence="2" type="ORF">OsI_00637</name>
</gene>
<feature type="compositionally biased region" description="Pro residues" evidence="1">
    <location>
        <begin position="55"/>
        <end position="65"/>
    </location>
</feature>
<evidence type="ECO:0000313" key="2">
    <source>
        <dbReference type="EMBL" id="EAY72774.1"/>
    </source>
</evidence>
<evidence type="ECO:0000256" key="1">
    <source>
        <dbReference type="SAM" id="MobiDB-lite"/>
    </source>
</evidence>
<accession>A2WLC8</accession>
<organism evidence="2 3">
    <name type="scientific">Oryza sativa subsp. indica</name>
    <name type="common">Rice</name>
    <dbReference type="NCBI Taxonomy" id="39946"/>
    <lineage>
        <taxon>Eukaryota</taxon>
        <taxon>Viridiplantae</taxon>
        <taxon>Streptophyta</taxon>
        <taxon>Embryophyta</taxon>
        <taxon>Tracheophyta</taxon>
        <taxon>Spermatophyta</taxon>
        <taxon>Magnoliopsida</taxon>
        <taxon>Liliopsida</taxon>
        <taxon>Poales</taxon>
        <taxon>Poaceae</taxon>
        <taxon>BOP clade</taxon>
        <taxon>Oryzoideae</taxon>
        <taxon>Oryzeae</taxon>
        <taxon>Oryzinae</taxon>
        <taxon>Oryza</taxon>
        <taxon>Oryza sativa</taxon>
    </lineage>
</organism>
<name>A2WLC8_ORYSI</name>
<sequence length="108" mass="11300">MENAATRAARGGREYLTSEGRCHGGFDGDPPSACCSYAAVAGGKNLGPGSVPVGSRPPPQPPRPTGPGEGPFRRRGVGLPREGPPDSARGFLVGIRISCSRYWDYQLC</sequence>